<evidence type="ECO:0000256" key="2">
    <source>
        <dbReference type="ARBA" id="ARBA00022448"/>
    </source>
</evidence>
<evidence type="ECO:0000256" key="1">
    <source>
        <dbReference type="ARBA" id="ARBA00004202"/>
    </source>
</evidence>
<dbReference type="FunFam" id="3.40.50.300:FF:000127">
    <property type="entry name" value="Ribose import ATP-binding protein RbsA"/>
    <property type="match status" value="1"/>
</dbReference>
<protein>
    <submittedName>
        <fullName evidence="10">ABC transporter ATP-binding protein</fullName>
    </submittedName>
</protein>
<dbReference type="SMART" id="SM00382">
    <property type="entry name" value="AAA"/>
    <property type="match status" value="1"/>
</dbReference>
<keyword evidence="2" id="KW-0813">Transport</keyword>
<dbReference type="PROSITE" id="PS50893">
    <property type="entry name" value="ABC_TRANSPORTER_2"/>
    <property type="match status" value="2"/>
</dbReference>
<keyword evidence="7" id="KW-1278">Translocase</keyword>
<accession>A0A0W1AUH9</accession>
<dbReference type="Proteomes" id="UP000054709">
    <property type="component" value="Unassembled WGS sequence"/>
</dbReference>
<dbReference type="EMBL" id="LCZJ02000033">
    <property type="protein sequence ID" value="KTD84970.1"/>
    <property type="molecule type" value="Genomic_DNA"/>
</dbReference>
<dbReference type="GO" id="GO:0005524">
    <property type="term" value="F:ATP binding"/>
    <property type="evidence" value="ECO:0007669"/>
    <property type="project" value="UniProtKB-KW"/>
</dbReference>
<proteinExistence type="predicted"/>
<dbReference type="InterPro" id="IPR003439">
    <property type="entry name" value="ABC_transporter-like_ATP-bd"/>
</dbReference>
<dbReference type="Pfam" id="PF00005">
    <property type="entry name" value="ABC_tran"/>
    <property type="match status" value="2"/>
</dbReference>
<evidence type="ECO:0000313" key="10">
    <source>
        <dbReference type="EMBL" id="KTD84970.1"/>
    </source>
</evidence>
<evidence type="ECO:0000259" key="9">
    <source>
        <dbReference type="PROSITE" id="PS50893"/>
    </source>
</evidence>
<evidence type="ECO:0000256" key="6">
    <source>
        <dbReference type="ARBA" id="ARBA00022840"/>
    </source>
</evidence>
<sequence length="520" mass="57169">MNKALLEMRGITKVYPNGVVANKDVHFSLREGEIHAIAGENGAGKSTLMKIMFGMEEPSEGDIFIKDEKVKLQSAQDAIDRGIGMVHQHFMLVPSFTVAENMVLGMEPRKGVGINYAEAVRMTEETAKKYNLAVDPKAKVEDLTVGMKQKVEILKALLRGAKILVLDEPTAVLTPQETEELFRELKQLREQGHTIVFISHKLKEVKAICDRITIMRSGRSEGVFQTKDVTEQEISRLMVGRDVVLKYDKEILSIGEPVLTVQGLGVNDAHGKALLSDINFAVRGGQIVGIAGVEGNGQTQLIEALTGSLRGVSSQGSVLMKGKDIRESDILDIRRLGVSYIPEDRMHQGIASDASIADNLLSTQYRTKAMNKGPFLNGSRIAKLAVSLVEEFKVRCSGPSQPIGMLSGGNMQKVVVARECSTEPQLLIAEQPTRGVDIGAAQFIHQKLLELRSDDCAILLVSADLNEILEISDSLLVMYEGKIVAFFEEPSKVSEEELGLYMLGIHRQDEEQIRRAVNHV</sequence>
<evidence type="ECO:0000256" key="4">
    <source>
        <dbReference type="ARBA" id="ARBA00022737"/>
    </source>
</evidence>
<dbReference type="InterPro" id="IPR027417">
    <property type="entry name" value="P-loop_NTPase"/>
</dbReference>
<keyword evidence="8" id="KW-0472">Membrane</keyword>
<dbReference type="PANTHER" id="PTHR43790">
    <property type="entry name" value="CARBOHYDRATE TRANSPORT ATP-BINDING PROTEIN MG119-RELATED"/>
    <property type="match status" value="1"/>
</dbReference>
<dbReference type="CDD" id="cd03216">
    <property type="entry name" value="ABC_Carb_Monos_I"/>
    <property type="match status" value="1"/>
</dbReference>
<dbReference type="GO" id="GO:0005886">
    <property type="term" value="C:plasma membrane"/>
    <property type="evidence" value="ECO:0007669"/>
    <property type="project" value="UniProtKB-SubCell"/>
</dbReference>
<comment type="subcellular location">
    <subcellularLocation>
        <location evidence="1">Cell membrane</location>
        <topology evidence="1">Peripheral membrane protein</topology>
    </subcellularLocation>
</comment>
<comment type="caution">
    <text evidence="10">The sequence shown here is derived from an EMBL/GenBank/DDBJ whole genome shotgun (WGS) entry which is preliminary data.</text>
</comment>
<evidence type="ECO:0000256" key="5">
    <source>
        <dbReference type="ARBA" id="ARBA00022741"/>
    </source>
</evidence>
<dbReference type="GO" id="GO:0016887">
    <property type="term" value="F:ATP hydrolysis activity"/>
    <property type="evidence" value="ECO:0007669"/>
    <property type="project" value="InterPro"/>
</dbReference>
<dbReference type="CDD" id="cd03215">
    <property type="entry name" value="ABC_Carb_Monos_II"/>
    <property type="match status" value="1"/>
</dbReference>
<keyword evidence="5" id="KW-0547">Nucleotide-binding</keyword>
<keyword evidence="3" id="KW-1003">Cell membrane</keyword>
<dbReference type="AlphaFoldDB" id="A0A0W1AUH9"/>
<dbReference type="InterPro" id="IPR050107">
    <property type="entry name" value="ABC_carbohydrate_import_ATPase"/>
</dbReference>
<feature type="domain" description="ABC transporter" evidence="9">
    <location>
        <begin position="6"/>
        <end position="242"/>
    </location>
</feature>
<evidence type="ECO:0000313" key="11">
    <source>
        <dbReference type="Proteomes" id="UP000054709"/>
    </source>
</evidence>
<keyword evidence="11" id="KW-1185">Reference proteome</keyword>
<name>A0A0W1AUH9_9BACL</name>
<keyword evidence="6 10" id="KW-0067">ATP-binding</keyword>
<feature type="domain" description="ABC transporter" evidence="9">
    <location>
        <begin position="259"/>
        <end position="505"/>
    </location>
</feature>
<dbReference type="PANTHER" id="PTHR43790:SF4">
    <property type="entry name" value="GUANOSINE IMPORT ATP-BINDING PROTEIN NUPO"/>
    <property type="match status" value="1"/>
</dbReference>
<evidence type="ECO:0000256" key="3">
    <source>
        <dbReference type="ARBA" id="ARBA00022475"/>
    </source>
</evidence>
<dbReference type="SUPFAM" id="SSF52540">
    <property type="entry name" value="P-loop containing nucleoside triphosphate hydrolases"/>
    <property type="match status" value="2"/>
</dbReference>
<dbReference type="Gene3D" id="3.40.50.300">
    <property type="entry name" value="P-loop containing nucleotide triphosphate hydrolases"/>
    <property type="match status" value="2"/>
</dbReference>
<reference evidence="10 11" key="1">
    <citation type="journal article" date="2015" name="Int. Biodeterior. Biodegradation">
        <title>Physiological and genetic screening methods for the isolation of methyl tert-butyl ether-degrading bacteria for bioremediation purposes.</title>
        <authorList>
            <person name="Guisado I.M."/>
            <person name="Purswani J."/>
            <person name="Gonzalez Lopez J."/>
            <person name="Pozo C."/>
        </authorList>
    </citation>
    <scope>NUCLEOTIDE SEQUENCE [LARGE SCALE GENOMIC DNA]</scope>
    <source>
        <strain evidence="10 11">SH7</strain>
    </source>
</reference>
<gene>
    <name evidence="10" type="ORF">UQ64_25425</name>
</gene>
<dbReference type="RefSeq" id="WP_060625656.1">
    <property type="nucleotide sequence ID" value="NZ_LCZJ02000033.1"/>
</dbReference>
<evidence type="ECO:0000256" key="7">
    <source>
        <dbReference type="ARBA" id="ARBA00022967"/>
    </source>
</evidence>
<evidence type="ECO:0000256" key="8">
    <source>
        <dbReference type="ARBA" id="ARBA00023136"/>
    </source>
</evidence>
<dbReference type="OrthoDB" id="9766104at2"/>
<dbReference type="InterPro" id="IPR003593">
    <property type="entry name" value="AAA+_ATPase"/>
</dbReference>
<keyword evidence="4" id="KW-0677">Repeat</keyword>
<organism evidence="10 11">
    <name type="scientific">Paenibacillus etheri</name>
    <dbReference type="NCBI Taxonomy" id="1306852"/>
    <lineage>
        <taxon>Bacteria</taxon>
        <taxon>Bacillati</taxon>
        <taxon>Bacillota</taxon>
        <taxon>Bacilli</taxon>
        <taxon>Bacillales</taxon>
        <taxon>Paenibacillaceae</taxon>
        <taxon>Paenibacillus</taxon>
    </lineage>
</organism>